<gene>
    <name evidence="1" type="ORF">JCM19275_3439</name>
</gene>
<dbReference type="AlphaFoldDB" id="A0A090WGS5"/>
<dbReference type="Proteomes" id="UP000029647">
    <property type="component" value="Unassembled WGS sequence"/>
</dbReference>
<protein>
    <submittedName>
        <fullName evidence="1">Uncharacterized protein</fullName>
    </submittedName>
</protein>
<proteinExistence type="predicted"/>
<name>A0A090WGS5_NONUL</name>
<organism evidence="1 2">
    <name type="scientific">Nonlabens ulvanivorans</name>
    <name type="common">Persicivirga ulvanivorans</name>
    <dbReference type="NCBI Taxonomy" id="906888"/>
    <lineage>
        <taxon>Bacteria</taxon>
        <taxon>Pseudomonadati</taxon>
        <taxon>Bacteroidota</taxon>
        <taxon>Flavobacteriia</taxon>
        <taxon>Flavobacteriales</taxon>
        <taxon>Flavobacteriaceae</taxon>
        <taxon>Nonlabens</taxon>
    </lineage>
</organism>
<comment type="caution">
    <text evidence="1">The sequence shown here is derived from an EMBL/GenBank/DDBJ whole genome shotgun (WGS) entry which is preliminary data.</text>
</comment>
<dbReference type="EMBL" id="BBNT01000002">
    <property type="protein sequence ID" value="GAL74584.1"/>
    <property type="molecule type" value="Genomic_DNA"/>
</dbReference>
<evidence type="ECO:0000313" key="1">
    <source>
        <dbReference type="EMBL" id="GAL74584.1"/>
    </source>
</evidence>
<accession>A0A090WGS5</accession>
<sequence>MEDINPEFYSVNLKGLTNIKVSFLNSEYVITLIDSPDIEVLKGYGKNITDAMNDLFSNLI</sequence>
<evidence type="ECO:0000313" key="2">
    <source>
        <dbReference type="Proteomes" id="UP000029647"/>
    </source>
</evidence>
<reference evidence="1 2" key="1">
    <citation type="journal article" date="2014" name="Genome Announc.">
        <title>Draft Genome Sequences of Marine Flavobacterium Nonlabens Strains NR17, NR24, NR27, NR32, NR33, and Ara13.</title>
        <authorList>
            <person name="Nakanishi M."/>
            <person name="Meirelles P."/>
            <person name="Suzuki R."/>
            <person name="Takatani N."/>
            <person name="Mino S."/>
            <person name="Suda W."/>
            <person name="Oshima K."/>
            <person name="Hattori M."/>
            <person name="Ohkuma M."/>
            <person name="Hosokawa M."/>
            <person name="Miyashita K."/>
            <person name="Thompson F.L."/>
            <person name="Niwa A."/>
            <person name="Sawabe T."/>
            <person name="Sawabe T."/>
        </authorList>
    </citation>
    <scope>NUCLEOTIDE SEQUENCE [LARGE SCALE GENOMIC DNA]</scope>
    <source>
        <strain evidence="2">JCM19275</strain>
    </source>
</reference>